<feature type="signal peptide" evidence="1">
    <location>
        <begin position="1"/>
        <end position="28"/>
    </location>
</feature>
<keyword evidence="1" id="KW-0732">Signal</keyword>
<evidence type="ECO:0000256" key="1">
    <source>
        <dbReference type="SAM" id="SignalP"/>
    </source>
</evidence>
<dbReference type="AlphaFoldDB" id="A0A6P1NJS4"/>
<keyword evidence="3" id="KW-1185">Reference proteome</keyword>
<evidence type="ECO:0000313" key="3">
    <source>
        <dbReference type="Proteomes" id="UP000464186"/>
    </source>
</evidence>
<evidence type="ECO:0000313" key="2">
    <source>
        <dbReference type="EMBL" id="QHK19057.1"/>
    </source>
</evidence>
<gene>
    <name evidence="2" type="ORF">GU243_04030</name>
</gene>
<dbReference type="EMBL" id="CP047898">
    <property type="protein sequence ID" value="QHK19057.1"/>
    <property type="molecule type" value="Genomic_DNA"/>
</dbReference>
<reference evidence="2 3" key="1">
    <citation type="submission" date="2020-01" db="EMBL/GenBank/DDBJ databases">
        <title>Pseudarthrobacter psychrotolerans sp. nov., isolated from antarctic soil.</title>
        <authorList>
            <person name="Shin Y."/>
            <person name="Park W."/>
        </authorList>
    </citation>
    <scope>NUCLEOTIDE SEQUENCE [LARGE SCALE GENOMIC DNA]</scope>
    <source>
        <strain evidence="2 3">YJ56</strain>
    </source>
</reference>
<dbReference type="Proteomes" id="UP000464186">
    <property type="component" value="Chromosome"/>
</dbReference>
<name>A0A6P1NJS4_9MICC</name>
<protein>
    <submittedName>
        <fullName evidence="2">Uncharacterized protein</fullName>
    </submittedName>
</protein>
<feature type="chain" id="PRO_5026656890" evidence="1">
    <location>
        <begin position="29"/>
        <end position="75"/>
    </location>
</feature>
<accession>A0A6P1NJS4</accession>
<sequence length="75" mass="7995">MYQPTKPSHRAGLLLTMILLALAPTAGASAGTDSVTPDERPSFENCLLTRIGTQLVRCDNLTGAGVPAPYWIPEQ</sequence>
<organism evidence="2 3">
    <name type="scientific">Pseudarthrobacter psychrotolerans</name>
    <dbReference type="NCBI Taxonomy" id="2697569"/>
    <lineage>
        <taxon>Bacteria</taxon>
        <taxon>Bacillati</taxon>
        <taxon>Actinomycetota</taxon>
        <taxon>Actinomycetes</taxon>
        <taxon>Micrococcales</taxon>
        <taxon>Micrococcaceae</taxon>
        <taxon>Pseudarthrobacter</taxon>
    </lineage>
</organism>
<dbReference type="KEGG" id="psey:GU243_04030"/>
<proteinExistence type="predicted"/>